<feature type="region of interest" description="Disordered" evidence="1">
    <location>
        <begin position="1"/>
        <end position="27"/>
    </location>
</feature>
<evidence type="ECO:0000256" key="1">
    <source>
        <dbReference type="SAM" id="MobiDB-lite"/>
    </source>
</evidence>
<organism evidence="3 4">
    <name type="scientific">Caballeronia fortuita</name>
    <dbReference type="NCBI Taxonomy" id="1777138"/>
    <lineage>
        <taxon>Bacteria</taxon>
        <taxon>Pseudomonadati</taxon>
        <taxon>Pseudomonadota</taxon>
        <taxon>Betaproteobacteria</taxon>
        <taxon>Burkholderiales</taxon>
        <taxon>Burkholderiaceae</taxon>
        <taxon>Caballeronia</taxon>
    </lineage>
</organism>
<dbReference type="RefSeq" id="WP_244158525.1">
    <property type="nucleotide sequence ID" value="NZ_FCNX02000005.1"/>
</dbReference>
<gene>
    <name evidence="3" type="ORF">AWB77_02484</name>
</gene>
<dbReference type="Proteomes" id="UP000054903">
    <property type="component" value="Unassembled WGS sequence"/>
</dbReference>
<dbReference type="AlphaFoldDB" id="A0A158B6B8"/>
<dbReference type="STRING" id="1777138.AWB77_02484"/>
<name>A0A158B6B8_9BURK</name>
<feature type="domain" description="CHAD" evidence="2">
    <location>
        <begin position="37"/>
        <end position="312"/>
    </location>
</feature>
<dbReference type="PROSITE" id="PS51708">
    <property type="entry name" value="CHAD"/>
    <property type="match status" value="1"/>
</dbReference>
<evidence type="ECO:0000313" key="4">
    <source>
        <dbReference type="Proteomes" id="UP000054903"/>
    </source>
</evidence>
<proteinExistence type="predicted"/>
<dbReference type="SMART" id="SM00880">
    <property type="entry name" value="CHAD"/>
    <property type="match status" value="1"/>
</dbReference>
<sequence>MTLNFDPAPVRKNQSGAPGPHAATARARPADPFALRDQPVADAFVMLSAPLAREAFRHTELMAERADAELLEGLRSTLRRLRALWWAFEPLLDEKEARVVRKRFKRLADVAGEPHELDAACDLLAHAGDRRQRIEPVVRTLRQERREASATSCVTLRKAHVDVLLRRALADARRRLEARAEDRTLEAFARQRVSLADDLLGKREYRAARMKRVDAKALHGIEEAATRLQCLLELFAPVLERGQRRSMAHLLAAQAALVPLHDVLASEALLRRVAPGLGDKTALHEAARWLSKAARDESRAAVKRLRSLPHCA</sequence>
<dbReference type="InterPro" id="IPR038186">
    <property type="entry name" value="CHAD_dom_sf"/>
</dbReference>
<dbReference type="InterPro" id="IPR007899">
    <property type="entry name" value="CHAD_dom"/>
</dbReference>
<comment type="caution">
    <text evidence="3">The sequence shown here is derived from an EMBL/GenBank/DDBJ whole genome shotgun (WGS) entry which is preliminary data.</text>
</comment>
<evidence type="ECO:0000259" key="2">
    <source>
        <dbReference type="PROSITE" id="PS51708"/>
    </source>
</evidence>
<keyword evidence="4" id="KW-1185">Reference proteome</keyword>
<evidence type="ECO:0000313" key="3">
    <source>
        <dbReference type="EMBL" id="SAK65460.1"/>
    </source>
</evidence>
<protein>
    <submittedName>
        <fullName evidence="3">CHAD domain protein</fullName>
    </submittedName>
</protein>
<dbReference type="Pfam" id="PF05235">
    <property type="entry name" value="CHAD"/>
    <property type="match status" value="1"/>
</dbReference>
<dbReference type="EMBL" id="FCNX02000005">
    <property type="protein sequence ID" value="SAK65460.1"/>
    <property type="molecule type" value="Genomic_DNA"/>
</dbReference>
<accession>A0A158B6B8</accession>
<dbReference type="Gene3D" id="1.40.20.10">
    <property type="entry name" value="CHAD domain"/>
    <property type="match status" value="1"/>
</dbReference>
<reference evidence="3" key="1">
    <citation type="submission" date="2016-01" db="EMBL/GenBank/DDBJ databases">
        <authorList>
            <person name="Peeters C."/>
        </authorList>
    </citation>
    <scope>NUCLEOTIDE SEQUENCE</scope>
    <source>
        <strain evidence="3">LMG 29320</strain>
    </source>
</reference>